<dbReference type="SUPFAM" id="SSF46894">
    <property type="entry name" value="C-terminal effector domain of the bipartite response regulators"/>
    <property type="match status" value="1"/>
</dbReference>
<name>A0ABU3NL49_9CHLR</name>
<dbReference type="PANTHER" id="PTHR46375:SF3">
    <property type="entry name" value="KELCH REPEAT AND BTB DOMAIN-CONTAINING PROTEIN 13"/>
    <property type="match status" value="1"/>
</dbReference>
<protein>
    <submittedName>
        <fullName evidence="3">LuxR C-terminal-related transcriptional regulator</fullName>
    </submittedName>
</protein>
<dbReference type="Gene3D" id="2.120.10.80">
    <property type="entry name" value="Kelch-type beta propeller"/>
    <property type="match status" value="2"/>
</dbReference>
<dbReference type="InterPro" id="IPR036388">
    <property type="entry name" value="WH-like_DNA-bd_sf"/>
</dbReference>
<keyword evidence="4" id="KW-1185">Reference proteome</keyword>
<dbReference type="Pfam" id="PF00196">
    <property type="entry name" value="GerE"/>
    <property type="match status" value="1"/>
</dbReference>
<dbReference type="RefSeq" id="WP_315624220.1">
    <property type="nucleotide sequence ID" value="NZ_JAUHMF010000001.1"/>
</dbReference>
<dbReference type="PROSITE" id="PS00622">
    <property type="entry name" value="HTH_LUXR_1"/>
    <property type="match status" value="1"/>
</dbReference>
<keyword evidence="1" id="KW-1133">Transmembrane helix</keyword>
<evidence type="ECO:0000313" key="3">
    <source>
        <dbReference type="EMBL" id="MDT8897559.1"/>
    </source>
</evidence>
<evidence type="ECO:0000259" key="2">
    <source>
        <dbReference type="PROSITE" id="PS50043"/>
    </source>
</evidence>
<dbReference type="SMART" id="SM00612">
    <property type="entry name" value="Kelch"/>
    <property type="match status" value="3"/>
</dbReference>
<proteinExistence type="predicted"/>
<dbReference type="EMBL" id="JAUHMF010000001">
    <property type="protein sequence ID" value="MDT8897559.1"/>
    <property type="molecule type" value="Genomic_DNA"/>
</dbReference>
<keyword evidence="1" id="KW-0812">Transmembrane</keyword>
<dbReference type="InterPro" id="IPR006652">
    <property type="entry name" value="Kelch_1"/>
</dbReference>
<dbReference type="PRINTS" id="PR00038">
    <property type="entry name" value="HTHLUXR"/>
</dbReference>
<dbReference type="InterPro" id="IPR016032">
    <property type="entry name" value="Sig_transdc_resp-reg_C-effctor"/>
</dbReference>
<feature type="domain" description="HTH luxR-type" evidence="2">
    <location>
        <begin position="2"/>
        <end position="67"/>
    </location>
</feature>
<comment type="caution">
    <text evidence="3">The sequence shown here is derived from an EMBL/GenBank/DDBJ whole genome shotgun (WGS) entry which is preliminary data.</text>
</comment>
<dbReference type="SUPFAM" id="SSF117281">
    <property type="entry name" value="Kelch motif"/>
    <property type="match status" value="1"/>
</dbReference>
<dbReference type="InterPro" id="IPR000792">
    <property type="entry name" value="Tscrpt_reg_LuxR_C"/>
</dbReference>
<sequence>MAEEEQVTLSEREREILRLVATGASNKEIAQQLFISPNTVKVHLRNIFSKIGVVSRTEATLYALKHGIVEPPIPAFTSETPLEQNNQPFPTVSQSPGRSWWLSWRGVVLLIGAIFGITLLVRFLILPPQMPSDTPELQSAQRFKALASLPIGRSGMAGARYEDQLLVVGGRTPQGIDGAVWAYGLDQDTWEARHPTPALVEKIGGAILGERFYIPGGCFADGQASDMLEVYDLRRDEWENGPVLPYPICAYAITAFEGRLFLFGGWDGKAFISSILVYDPAFEQWKEVGKIPLAYERLYSAVVNNKIYLIGYGGETQTMPQLWAYYPNREPEQDEVWEKRKDPPASLKPIAMTALAGNLYLVGESQNPSEKKQQTLWAYLEASDEWQQIASLPTLMGEEGLLLSTDTRLHFIGGRWDDKEQETHFAYQALYTINLPVINR</sequence>
<keyword evidence="1" id="KW-0472">Membrane</keyword>
<dbReference type="CDD" id="cd06170">
    <property type="entry name" value="LuxR_C_like"/>
    <property type="match status" value="1"/>
</dbReference>
<dbReference type="PANTHER" id="PTHR46375">
    <property type="entry name" value="KELCH REPEAT AND BTB DOMAIN-CONTAINING PROTEIN 13-RELATED"/>
    <property type="match status" value="1"/>
</dbReference>
<dbReference type="SMART" id="SM00421">
    <property type="entry name" value="HTH_LUXR"/>
    <property type="match status" value="1"/>
</dbReference>
<evidence type="ECO:0000313" key="4">
    <source>
        <dbReference type="Proteomes" id="UP001254165"/>
    </source>
</evidence>
<dbReference type="Proteomes" id="UP001254165">
    <property type="component" value="Unassembled WGS sequence"/>
</dbReference>
<dbReference type="Gene3D" id="1.10.10.10">
    <property type="entry name" value="Winged helix-like DNA-binding domain superfamily/Winged helix DNA-binding domain"/>
    <property type="match status" value="1"/>
</dbReference>
<reference evidence="3 4" key="1">
    <citation type="submission" date="2023-07" db="EMBL/GenBank/DDBJ databases">
        <title>Novel species of Thermanaerothrix with wide hydrolytic capabilities.</title>
        <authorList>
            <person name="Zayulina K.S."/>
            <person name="Podosokorskaya O.A."/>
            <person name="Elcheninov A.G."/>
        </authorList>
    </citation>
    <scope>NUCLEOTIDE SEQUENCE [LARGE SCALE GENOMIC DNA]</scope>
    <source>
        <strain evidence="3 4">4228-RoL</strain>
    </source>
</reference>
<gene>
    <name evidence="3" type="ORF">QYE77_04710</name>
</gene>
<accession>A0ABU3NL49</accession>
<dbReference type="Pfam" id="PF24681">
    <property type="entry name" value="Kelch_KLHDC2_KLHL20_DRC7"/>
    <property type="match status" value="1"/>
</dbReference>
<evidence type="ECO:0000256" key="1">
    <source>
        <dbReference type="SAM" id="Phobius"/>
    </source>
</evidence>
<feature type="transmembrane region" description="Helical" evidence="1">
    <location>
        <begin position="107"/>
        <end position="125"/>
    </location>
</feature>
<dbReference type="InterPro" id="IPR015915">
    <property type="entry name" value="Kelch-typ_b-propeller"/>
</dbReference>
<dbReference type="PROSITE" id="PS50043">
    <property type="entry name" value="HTH_LUXR_2"/>
    <property type="match status" value="1"/>
</dbReference>
<organism evidence="3 4">
    <name type="scientific">Thermanaerothrix solaris</name>
    <dbReference type="NCBI Taxonomy" id="3058434"/>
    <lineage>
        <taxon>Bacteria</taxon>
        <taxon>Bacillati</taxon>
        <taxon>Chloroflexota</taxon>
        <taxon>Anaerolineae</taxon>
        <taxon>Anaerolineales</taxon>
        <taxon>Anaerolineaceae</taxon>
        <taxon>Thermanaerothrix</taxon>
    </lineage>
</organism>
<dbReference type="InterPro" id="IPR052392">
    <property type="entry name" value="Kelch-BTB_domain-containing"/>
</dbReference>